<sequence>MFTLNQIKEAHLKVKSGKDFPGYINEIKQLGVLAYEQYVSNGQTKYLGANDFEVSSDSKYDTLEIAKSGDIEKLKHALKIHQNGETDYLTFCKQSAEAGVEKWVVDNQNMTCTYFDKSGNEMVVEVIPS</sequence>
<organism evidence="1 2">
    <name type="scientific">Dyadobacter subterraneus</name>
    <dbReference type="NCBI Taxonomy" id="2773304"/>
    <lineage>
        <taxon>Bacteria</taxon>
        <taxon>Pseudomonadati</taxon>
        <taxon>Bacteroidota</taxon>
        <taxon>Cytophagia</taxon>
        <taxon>Cytophagales</taxon>
        <taxon>Spirosomataceae</taxon>
        <taxon>Dyadobacter</taxon>
    </lineage>
</organism>
<evidence type="ECO:0000313" key="1">
    <source>
        <dbReference type="EMBL" id="MBE9462807.1"/>
    </source>
</evidence>
<dbReference type="SUPFAM" id="SSF160419">
    <property type="entry name" value="YdfO-like"/>
    <property type="match status" value="1"/>
</dbReference>
<evidence type="ECO:0000313" key="2">
    <source>
        <dbReference type="Proteomes" id="UP000634134"/>
    </source>
</evidence>
<dbReference type="RefSeq" id="WP_194120988.1">
    <property type="nucleotide sequence ID" value="NZ_JACYGY010000001.1"/>
</dbReference>
<proteinExistence type="predicted"/>
<gene>
    <name evidence="1" type="ORF">IEE83_13050</name>
</gene>
<dbReference type="InterPro" id="IPR009833">
    <property type="entry name" value="DUF1398"/>
</dbReference>
<dbReference type="EMBL" id="JACYGY010000001">
    <property type="protein sequence ID" value="MBE9462807.1"/>
    <property type="molecule type" value="Genomic_DNA"/>
</dbReference>
<protein>
    <submittedName>
        <fullName evidence="1">DUF1398 domain-containing protein</fullName>
    </submittedName>
</protein>
<dbReference type="Gene3D" id="3.30.1810.10">
    <property type="entry name" value="YdfO-like"/>
    <property type="match status" value="1"/>
</dbReference>
<comment type="caution">
    <text evidence="1">The sequence shown here is derived from an EMBL/GenBank/DDBJ whole genome shotgun (WGS) entry which is preliminary data.</text>
</comment>
<name>A0ABR9WBF1_9BACT</name>
<dbReference type="Pfam" id="PF07166">
    <property type="entry name" value="DUF1398"/>
    <property type="match status" value="1"/>
</dbReference>
<dbReference type="Proteomes" id="UP000634134">
    <property type="component" value="Unassembled WGS sequence"/>
</dbReference>
<keyword evidence="2" id="KW-1185">Reference proteome</keyword>
<dbReference type="InterPro" id="IPR036696">
    <property type="entry name" value="YdfO-like_sf"/>
</dbReference>
<reference evidence="2" key="1">
    <citation type="submission" date="2023-07" db="EMBL/GenBank/DDBJ databases">
        <title>Dyadobacter sp. nov 'subterranea' isolated from contaminted grondwater.</title>
        <authorList>
            <person name="Szabo I."/>
            <person name="Al-Omari J."/>
            <person name="Szerdahelyi S.G."/>
            <person name="Rado J."/>
        </authorList>
    </citation>
    <scope>NUCLEOTIDE SEQUENCE [LARGE SCALE GENOMIC DNA]</scope>
    <source>
        <strain evidence="2">UP-52</strain>
    </source>
</reference>
<accession>A0ABR9WBF1</accession>